<feature type="signal peptide" evidence="1">
    <location>
        <begin position="1"/>
        <end position="29"/>
    </location>
</feature>
<dbReference type="SMART" id="SM00234">
    <property type="entry name" value="START"/>
    <property type="match status" value="1"/>
</dbReference>
<dbReference type="PANTHER" id="PTHR19308">
    <property type="entry name" value="PHOSPHATIDYLCHOLINE TRANSFER PROTEIN"/>
    <property type="match status" value="1"/>
</dbReference>
<dbReference type="SUPFAM" id="SSF55961">
    <property type="entry name" value="Bet v1-like"/>
    <property type="match status" value="1"/>
</dbReference>
<organism evidence="3 4">
    <name type="scientific">Desulfosudis oleivorans (strain DSM 6200 / JCM 39069 / Hxd3)</name>
    <name type="common">Desulfococcus oleovorans</name>
    <dbReference type="NCBI Taxonomy" id="96561"/>
    <lineage>
        <taxon>Bacteria</taxon>
        <taxon>Pseudomonadati</taxon>
        <taxon>Thermodesulfobacteriota</taxon>
        <taxon>Desulfobacteria</taxon>
        <taxon>Desulfobacterales</taxon>
        <taxon>Desulfosudaceae</taxon>
        <taxon>Desulfosudis</taxon>
    </lineage>
</organism>
<dbReference type="InterPro" id="IPR002913">
    <property type="entry name" value="START_lipid-bd_dom"/>
</dbReference>
<sequence>MRTKAVNQFGRAFFICLAILWAWPGQTMAETTWQFEGEIDGIPTYSRPVEGSDVKMYKATAMVEASMEQIGHLLRDVPATPLWMKNVLHTETIKVHTPNDIDLYLVLDFPWPTNDRDGVAAARAVFDPAACGTVTTTTLITHPDYPAKEGLVRLPGMFQQYLLNFKGDHLCELTLVLHMDPGGNLPAWAINRELVSTPAKSLKTLQALVKKDKYQEADDPFNRDNLGFSRGIARTVTARYMDDTAIIEMVAADTRLMHIIMRQCCSPGWEEDLITAILQAYFKTLPFAEKIARSSDQSVLAHLATDEKLAKEIAEEDDLVEMVLLHRGVTYPVLEKMAALVKDELD</sequence>
<dbReference type="STRING" id="96561.Dole_3079"/>
<reference evidence="3 4" key="1">
    <citation type="submission" date="2007-10" db="EMBL/GenBank/DDBJ databases">
        <title>Complete sequence of Desulfococcus oleovorans Hxd3.</title>
        <authorList>
            <consortium name="US DOE Joint Genome Institute"/>
            <person name="Copeland A."/>
            <person name="Lucas S."/>
            <person name="Lapidus A."/>
            <person name="Barry K."/>
            <person name="Glavina del Rio T."/>
            <person name="Dalin E."/>
            <person name="Tice H."/>
            <person name="Pitluck S."/>
            <person name="Kiss H."/>
            <person name="Brettin T."/>
            <person name="Bruce D."/>
            <person name="Detter J.C."/>
            <person name="Han C."/>
            <person name="Schmutz J."/>
            <person name="Larimer F."/>
            <person name="Land M."/>
            <person name="Hauser L."/>
            <person name="Kyrpides N."/>
            <person name="Kim E."/>
            <person name="Wawrik B."/>
            <person name="Richardson P."/>
        </authorList>
    </citation>
    <scope>NUCLEOTIDE SEQUENCE [LARGE SCALE GENOMIC DNA]</scope>
    <source>
        <strain evidence="4">DSM 6200 / JCM 39069 / Hxd3</strain>
    </source>
</reference>
<dbReference type="HOGENOM" id="CLU_820689_0_0_7"/>
<dbReference type="PROSITE" id="PS50848">
    <property type="entry name" value="START"/>
    <property type="match status" value="1"/>
</dbReference>
<dbReference type="PANTHER" id="PTHR19308:SF14">
    <property type="entry name" value="START DOMAIN-CONTAINING PROTEIN"/>
    <property type="match status" value="1"/>
</dbReference>
<dbReference type="EMBL" id="CP000859">
    <property type="protein sequence ID" value="ABW68882.1"/>
    <property type="molecule type" value="Genomic_DNA"/>
</dbReference>
<name>A8ZZL0_DESOH</name>
<dbReference type="KEGG" id="dol:Dole_3079"/>
<dbReference type="Proteomes" id="UP000008561">
    <property type="component" value="Chromosome"/>
</dbReference>
<evidence type="ECO:0000259" key="2">
    <source>
        <dbReference type="PROSITE" id="PS50848"/>
    </source>
</evidence>
<keyword evidence="4" id="KW-1185">Reference proteome</keyword>
<dbReference type="Pfam" id="PF01852">
    <property type="entry name" value="START"/>
    <property type="match status" value="1"/>
</dbReference>
<evidence type="ECO:0000313" key="3">
    <source>
        <dbReference type="EMBL" id="ABW68882.1"/>
    </source>
</evidence>
<feature type="domain" description="START" evidence="2">
    <location>
        <begin position="30"/>
        <end position="214"/>
    </location>
</feature>
<feature type="chain" id="PRO_5002731899" evidence="1">
    <location>
        <begin position="30"/>
        <end position="346"/>
    </location>
</feature>
<gene>
    <name evidence="3" type="ordered locus">Dole_3079</name>
</gene>
<protein>
    <submittedName>
        <fullName evidence="3">Lipid-binding START domain protein</fullName>
    </submittedName>
</protein>
<dbReference type="eggNOG" id="ENOG503302V">
    <property type="taxonomic scope" value="Bacteria"/>
</dbReference>
<proteinExistence type="predicted"/>
<evidence type="ECO:0000256" key="1">
    <source>
        <dbReference type="SAM" id="SignalP"/>
    </source>
</evidence>
<dbReference type="Gene3D" id="3.30.530.20">
    <property type="match status" value="1"/>
</dbReference>
<dbReference type="AlphaFoldDB" id="A8ZZL0"/>
<keyword evidence="1" id="KW-0732">Signal</keyword>
<dbReference type="InterPro" id="IPR023393">
    <property type="entry name" value="START-like_dom_sf"/>
</dbReference>
<evidence type="ECO:0000313" key="4">
    <source>
        <dbReference type="Proteomes" id="UP000008561"/>
    </source>
</evidence>
<dbReference type="GO" id="GO:0005737">
    <property type="term" value="C:cytoplasm"/>
    <property type="evidence" value="ECO:0007669"/>
    <property type="project" value="UniProtKB-ARBA"/>
</dbReference>
<accession>A8ZZL0</accession>
<dbReference type="InterPro" id="IPR051213">
    <property type="entry name" value="START_lipid_transfer"/>
</dbReference>
<dbReference type="GO" id="GO:0008289">
    <property type="term" value="F:lipid binding"/>
    <property type="evidence" value="ECO:0007669"/>
    <property type="project" value="InterPro"/>
</dbReference>